<evidence type="ECO:0000256" key="8">
    <source>
        <dbReference type="ARBA" id="ARBA00022777"/>
    </source>
</evidence>
<feature type="compositionally biased region" description="Low complexity" evidence="13">
    <location>
        <begin position="285"/>
        <end position="295"/>
    </location>
</feature>
<keyword evidence="7" id="KW-0547">Nucleotide-binding</keyword>
<evidence type="ECO:0000313" key="18">
    <source>
        <dbReference type="Proteomes" id="UP001597296"/>
    </source>
</evidence>
<dbReference type="InterPro" id="IPR004105">
    <property type="entry name" value="CheA-like_dim"/>
</dbReference>
<dbReference type="EC" id="2.7.13.3" evidence="2"/>
<comment type="function">
    <text evidence="11">Involved in the transmission of sensory signals from the chemoreceptors to the flagellar motors. CheA is autophosphorylated; it can transfer its phosphate group to either CheB or CheY.</text>
</comment>
<evidence type="ECO:0000256" key="1">
    <source>
        <dbReference type="ARBA" id="ARBA00000085"/>
    </source>
</evidence>
<dbReference type="PRINTS" id="PR00344">
    <property type="entry name" value="BCTRLSENSOR"/>
</dbReference>
<dbReference type="InterPro" id="IPR008207">
    <property type="entry name" value="Sig_transdc_His_kin_Hpt_dom"/>
</dbReference>
<dbReference type="InterPro" id="IPR005467">
    <property type="entry name" value="His_kinase_dom"/>
</dbReference>
<dbReference type="InterPro" id="IPR036097">
    <property type="entry name" value="HisK_dim/P_sf"/>
</dbReference>
<dbReference type="Pfam" id="PF02895">
    <property type="entry name" value="H-kinase_dim"/>
    <property type="match status" value="1"/>
</dbReference>
<protein>
    <recommendedName>
        <fullName evidence="3">Chemotaxis protein CheA</fullName>
        <ecNumber evidence="2">2.7.13.3</ecNumber>
    </recommendedName>
</protein>
<name>A0ABW5C7W4_9PROT</name>
<keyword evidence="8" id="KW-0418">Kinase</keyword>
<dbReference type="CDD" id="cd00731">
    <property type="entry name" value="CheA_reg"/>
    <property type="match status" value="1"/>
</dbReference>
<dbReference type="InterPro" id="IPR037006">
    <property type="entry name" value="CheA-like_homodim_sf"/>
</dbReference>
<evidence type="ECO:0000256" key="10">
    <source>
        <dbReference type="ARBA" id="ARBA00023012"/>
    </source>
</evidence>
<dbReference type="InterPro" id="IPR036641">
    <property type="entry name" value="HPT_dom_sf"/>
</dbReference>
<evidence type="ECO:0000256" key="13">
    <source>
        <dbReference type="SAM" id="MobiDB-lite"/>
    </source>
</evidence>
<dbReference type="Pfam" id="PF02518">
    <property type="entry name" value="HATPase_c"/>
    <property type="match status" value="1"/>
</dbReference>
<comment type="catalytic activity">
    <reaction evidence="1">
        <text>ATP + protein L-histidine = ADP + protein N-phospho-L-histidine.</text>
        <dbReference type="EC" id="2.7.13.3"/>
    </reaction>
</comment>
<feature type="modified residue" description="Phosphohistidine" evidence="12">
    <location>
        <position position="52"/>
    </location>
</feature>
<evidence type="ECO:0000259" key="15">
    <source>
        <dbReference type="PROSITE" id="PS50851"/>
    </source>
</evidence>
<dbReference type="InterPro" id="IPR036890">
    <property type="entry name" value="HATPase_C_sf"/>
</dbReference>
<comment type="caution">
    <text evidence="17">The sequence shown here is derived from an EMBL/GenBank/DDBJ whole genome shotgun (WGS) entry which is preliminary data.</text>
</comment>
<feature type="region of interest" description="Disordered" evidence="13">
    <location>
        <begin position="285"/>
        <end position="311"/>
    </location>
</feature>
<evidence type="ECO:0000256" key="2">
    <source>
        <dbReference type="ARBA" id="ARBA00012438"/>
    </source>
</evidence>
<evidence type="ECO:0000259" key="16">
    <source>
        <dbReference type="PROSITE" id="PS50894"/>
    </source>
</evidence>
<evidence type="ECO:0000256" key="4">
    <source>
        <dbReference type="ARBA" id="ARBA00022500"/>
    </source>
</evidence>
<organism evidence="17 18">
    <name type="scientific">Phaeospirillum tilakii</name>
    <dbReference type="NCBI Taxonomy" id="741673"/>
    <lineage>
        <taxon>Bacteria</taxon>
        <taxon>Pseudomonadati</taxon>
        <taxon>Pseudomonadota</taxon>
        <taxon>Alphaproteobacteria</taxon>
        <taxon>Rhodospirillales</taxon>
        <taxon>Rhodospirillaceae</taxon>
        <taxon>Phaeospirillum</taxon>
    </lineage>
</organism>
<dbReference type="InterPro" id="IPR003594">
    <property type="entry name" value="HATPase_dom"/>
</dbReference>
<dbReference type="SUPFAM" id="SSF47226">
    <property type="entry name" value="Histidine-containing phosphotransfer domain, HPT domain"/>
    <property type="match status" value="1"/>
</dbReference>
<proteinExistence type="predicted"/>
<dbReference type="InterPro" id="IPR004358">
    <property type="entry name" value="Sig_transdc_His_kin-like_C"/>
</dbReference>
<reference evidence="18" key="1">
    <citation type="journal article" date="2019" name="Int. J. Syst. Evol. Microbiol.">
        <title>The Global Catalogue of Microorganisms (GCM) 10K type strain sequencing project: providing services to taxonomists for standard genome sequencing and annotation.</title>
        <authorList>
            <consortium name="The Broad Institute Genomics Platform"/>
            <consortium name="The Broad Institute Genome Sequencing Center for Infectious Disease"/>
            <person name="Wu L."/>
            <person name="Ma J."/>
        </authorList>
    </citation>
    <scope>NUCLEOTIDE SEQUENCE [LARGE SCALE GENOMIC DNA]</scope>
    <source>
        <strain evidence="18">KCTC 15012</strain>
    </source>
</reference>
<gene>
    <name evidence="17" type="ORF">ACFSNB_01165</name>
</gene>
<dbReference type="EMBL" id="JBHUIY010000002">
    <property type="protein sequence ID" value="MFD2232407.1"/>
    <property type="molecule type" value="Genomic_DNA"/>
</dbReference>
<dbReference type="PROSITE" id="PS50894">
    <property type="entry name" value="HPT"/>
    <property type="match status" value="1"/>
</dbReference>
<evidence type="ECO:0000256" key="9">
    <source>
        <dbReference type="ARBA" id="ARBA00022840"/>
    </source>
</evidence>
<keyword evidence="10" id="KW-0902">Two-component regulatory system</keyword>
<dbReference type="InterPro" id="IPR036061">
    <property type="entry name" value="CheW-like_dom_sf"/>
</dbReference>
<dbReference type="GO" id="GO:0004673">
    <property type="term" value="F:protein histidine kinase activity"/>
    <property type="evidence" value="ECO:0007669"/>
    <property type="project" value="UniProtKB-EC"/>
</dbReference>
<evidence type="ECO:0000259" key="14">
    <source>
        <dbReference type="PROSITE" id="PS50109"/>
    </source>
</evidence>
<dbReference type="Pfam" id="PF01627">
    <property type="entry name" value="Hpt"/>
    <property type="match status" value="1"/>
</dbReference>
<dbReference type="RefSeq" id="WP_377313684.1">
    <property type="nucleotide sequence ID" value="NZ_JBHUIY010000002.1"/>
</dbReference>
<keyword evidence="5 12" id="KW-0597">Phosphoprotein</keyword>
<sequence length="716" mass="76087">MSEDQSYDLSRFKATYFEECAELLAAAEETLARLQAGEGEPEDLNAVFRCVHSIKGGGGAFGFEALVRFAHVFETAMDALRSGTVTLTPAIADLLVRGTDRLGDFVRAAQDEVTLPPDHAGEIRAALAALVGSEAAPAPAPPAAAAAAPPPADAPAVWSIGLAPAPEMLLTGNDPQLLLRELASLGTLEIEVDSSRLPTLVAMAAEESYLSWRLRLTGRCARADIEAVFEFVNTASAEVTIEPVTPAAPVEEEGEGWGLFAPPPAAPAAEEGEGWGLFAPLPAAEAHPPAAVDPHPATPHPAAPRPGGGIQTASIRVDLDRIDRLVNMVGELVITQAMLGQQASGFSVESHPELVQGLQELSHHTRELQESVMAIRAQPVKALFARAPRLVRDLAQQLGKQARLVMSGEATEVDKTVIEHLSDPMTHLIRNALDHGIEPPDERIARGKPAEGTLHLGAEHRSGRIVIEIADDGNGIDRRRVFDKAVERGLIDRGATLTDEQIDQLIFLPGFSTAAKVSDVSGRGVGMDVVRKNIQDIGGRVVVQNSPGQGTRFVLSLPLTLAVMDGMLVSVGGRRYVLPLTNIVESFRPTPQQARTLVNIGDVLTLRGDYIRLVRLHQLFEIPDAITQPTRGLVVVVETDGGDRVGLLVDELLGQQQVVIKSLDANYRPVEGISAATILGDGCVALILDVGALRIMGERLDHTAPRAEGALGATAD</sequence>
<dbReference type="PROSITE" id="PS50109">
    <property type="entry name" value="HIS_KIN"/>
    <property type="match status" value="1"/>
</dbReference>
<dbReference type="Gene3D" id="1.20.120.160">
    <property type="entry name" value="HPT domain"/>
    <property type="match status" value="1"/>
</dbReference>
<dbReference type="CDD" id="cd16916">
    <property type="entry name" value="HATPase_CheA-like"/>
    <property type="match status" value="1"/>
</dbReference>
<keyword evidence="18" id="KW-1185">Reference proteome</keyword>
<evidence type="ECO:0000256" key="6">
    <source>
        <dbReference type="ARBA" id="ARBA00022679"/>
    </source>
</evidence>
<keyword evidence="4" id="KW-0145">Chemotaxis</keyword>
<dbReference type="Gene3D" id="3.30.565.10">
    <property type="entry name" value="Histidine kinase-like ATPase, C-terminal domain"/>
    <property type="match status" value="1"/>
</dbReference>
<evidence type="ECO:0000256" key="3">
    <source>
        <dbReference type="ARBA" id="ARBA00021495"/>
    </source>
</evidence>
<dbReference type="SMART" id="SM00387">
    <property type="entry name" value="HATPase_c"/>
    <property type="match status" value="1"/>
</dbReference>
<keyword evidence="9" id="KW-0067">ATP-binding</keyword>
<feature type="domain" description="Histidine kinase" evidence="14">
    <location>
        <begin position="353"/>
        <end position="561"/>
    </location>
</feature>
<accession>A0ABW5C7W4</accession>
<dbReference type="CDD" id="cd00088">
    <property type="entry name" value="HPT"/>
    <property type="match status" value="1"/>
</dbReference>
<dbReference type="PANTHER" id="PTHR43395">
    <property type="entry name" value="SENSOR HISTIDINE KINASE CHEA"/>
    <property type="match status" value="1"/>
</dbReference>
<feature type="domain" description="HPt" evidence="16">
    <location>
        <begin position="5"/>
        <end position="109"/>
    </location>
</feature>
<dbReference type="SUPFAM" id="SSF55874">
    <property type="entry name" value="ATPase domain of HSP90 chaperone/DNA topoisomerase II/histidine kinase"/>
    <property type="match status" value="1"/>
</dbReference>
<evidence type="ECO:0000256" key="5">
    <source>
        <dbReference type="ARBA" id="ARBA00022553"/>
    </source>
</evidence>
<keyword evidence="6 17" id="KW-0808">Transferase</keyword>
<dbReference type="Proteomes" id="UP001597296">
    <property type="component" value="Unassembled WGS sequence"/>
</dbReference>
<dbReference type="InterPro" id="IPR051315">
    <property type="entry name" value="Bact_Chemotaxis_CheA"/>
</dbReference>
<dbReference type="SMART" id="SM00073">
    <property type="entry name" value="HPT"/>
    <property type="match status" value="1"/>
</dbReference>
<dbReference type="PROSITE" id="PS50851">
    <property type="entry name" value="CHEW"/>
    <property type="match status" value="1"/>
</dbReference>
<feature type="domain" description="CheW-like" evidence="15">
    <location>
        <begin position="563"/>
        <end position="699"/>
    </location>
</feature>
<dbReference type="Pfam" id="PF01584">
    <property type="entry name" value="CheW"/>
    <property type="match status" value="1"/>
</dbReference>
<dbReference type="Gene3D" id="1.10.287.560">
    <property type="entry name" value="Histidine kinase CheA-like, homodimeric domain"/>
    <property type="match status" value="1"/>
</dbReference>
<evidence type="ECO:0000256" key="12">
    <source>
        <dbReference type="PROSITE-ProRule" id="PRU00110"/>
    </source>
</evidence>
<dbReference type="SMART" id="SM00260">
    <property type="entry name" value="CheW"/>
    <property type="match status" value="1"/>
</dbReference>
<evidence type="ECO:0000256" key="11">
    <source>
        <dbReference type="ARBA" id="ARBA00035100"/>
    </source>
</evidence>
<dbReference type="SUPFAM" id="SSF50341">
    <property type="entry name" value="CheW-like"/>
    <property type="match status" value="1"/>
</dbReference>
<dbReference type="PANTHER" id="PTHR43395:SF10">
    <property type="entry name" value="CHEMOTAXIS PROTEIN CHEA"/>
    <property type="match status" value="1"/>
</dbReference>
<evidence type="ECO:0000256" key="7">
    <source>
        <dbReference type="ARBA" id="ARBA00022741"/>
    </source>
</evidence>
<evidence type="ECO:0000313" key="17">
    <source>
        <dbReference type="EMBL" id="MFD2232407.1"/>
    </source>
</evidence>
<dbReference type="SMART" id="SM01231">
    <property type="entry name" value="H-kinase_dim"/>
    <property type="match status" value="1"/>
</dbReference>
<dbReference type="InterPro" id="IPR002545">
    <property type="entry name" value="CheW-lke_dom"/>
</dbReference>
<dbReference type="SUPFAM" id="SSF47384">
    <property type="entry name" value="Homodimeric domain of signal transducing histidine kinase"/>
    <property type="match status" value="1"/>
</dbReference>
<dbReference type="Gene3D" id="2.30.30.40">
    <property type="entry name" value="SH3 Domains"/>
    <property type="match status" value="1"/>
</dbReference>